<proteinExistence type="predicted"/>
<dbReference type="AlphaFoldDB" id="A0A173MQS1"/>
<dbReference type="STRING" id="477680.SAMN05421788_1011434"/>
<evidence type="ECO:0000313" key="3">
    <source>
        <dbReference type="EMBL" id="SIS82429.1"/>
    </source>
</evidence>
<accession>A0A173MQS1</accession>
<dbReference type="KEGG" id="fln:FLA_6057"/>
<organism evidence="3 4">
    <name type="scientific">Filimonas lacunae</name>
    <dbReference type="NCBI Taxonomy" id="477680"/>
    <lineage>
        <taxon>Bacteria</taxon>
        <taxon>Pseudomonadati</taxon>
        <taxon>Bacteroidota</taxon>
        <taxon>Chitinophagia</taxon>
        <taxon>Chitinophagales</taxon>
        <taxon>Chitinophagaceae</taxon>
        <taxon>Filimonas</taxon>
    </lineage>
</organism>
<evidence type="ECO:0000259" key="2">
    <source>
        <dbReference type="Pfam" id="PF18962"/>
    </source>
</evidence>
<name>A0A173MQS1_9BACT</name>
<evidence type="ECO:0000256" key="1">
    <source>
        <dbReference type="SAM" id="SignalP"/>
    </source>
</evidence>
<dbReference type="Pfam" id="PF18962">
    <property type="entry name" value="Por_Secre_tail"/>
    <property type="match status" value="1"/>
</dbReference>
<dbReference type="OrthoDB" id="680096at2"/>
<dbReference type="InterPro" id="IPR026444">
    <property type="entry name" value="Secre_tail"/>
</dbReference>
<keyword evidence="1" id="KW-0732">Signal</keyword>
<feature type="domain" description="Secretion system C-terminal sorting" evidence="2">
    <location>
        <begin position="421"/>
        <end position="504"/>
    </location>
</feature>
<sequence>MRQTFTLLFCLLVCSLAATAQTISPSNNDEYCPGDYTFTVTVPGSGPNVLAMGGSAVMSMNIPNPTTPNSITFTFIGRLADVNVTQTFRVSYTAASTGSLTSFDFPFAKIKSLFGAYGSACANIYPNVSVLNAPICQENAFTISFANRQFVNTVTGACFGTVTSYEYLLPVNWKLNGQPSTGNWLASNNSVIITSDKVTGGVIKIRAANSCGSSLYKSGELTIGIDRHLPTLTMSGPYTICSGSNYTYTISGIPTGAAATWTSNSYYAISSSGSTATVSPYSYSNGGSTVAATVAYPGCTLNFPVSTNVSLGVPYSTYNIVAYPYEEFCYQLGGIYSFTLTQATGIPAESYQWGYRIQGTGIEVLDPYYINGFTLIPEQMGVYEIFVRPKNDCGVGPLESVRTIPIPCNLATARATPVSSLYPNPAVSSTTVELSDKTAAGEIVKLNYTTGEIRLETMTGELITSIPFNKKQARISINTAGLKAGLYLVRIKRGQHVETKKLIIAK</sequence>
<feature type="signal peptide" evidence="1">
    <location>
        <begin position="1"/>
        <end position="20"/>
    </location>
</feature>
<gene>
    <name evidence="3" type="ORF">SAMN05421788_1011434</name>
</gene>
<protein>
    <submittedName>
        <fullName evidence="3">Por secretion system C-terminal sorting domain-containing protein</fullName>
    </submittedName>
</protein>
<dbReference type="NCBIfam" id="TIGR04183">
    <property type="entry name" value="Por_Secre_tail"/>
    <property type="match status" value="1"/>
</dbReference>
<dbReference type="Proteomes" id="UP000186917">
    <property type="component" value="Unassembled WGS sequence"/>
</dbReference>
<dbReference type="RefSeq" id="WP_084206074.1">
    <property type="nucleotide sequence ID" value="NZ_AP017422.1"/>
</dbReference>
<feature type="chain" id="PRO_5030023298" evidence="1">
    <location>
        <begin position="21"/>
        <end position="506"/>
    </location>
</feature>
<evidence type="ECO:0000313" key="4">
    <source>
        <dbReference type="Proteomes" id="UP000186917"/>
    </source>
</evidence>
<dbReference type="EMBL" id="FTOR01000001">
    <property type="protein sequence ID" value="SIS82429.1"/>
    <property type="molecule type" value="Genomic_DNA"/>
</dbReference>
<keyword evidence="4" id="KW-1185">Reference proteome</keyword>
<reference evidence="4" key="1">
    <citation type="submission" date="2017-01" db="EMBL/GenBank/DDBJ databases">
        <authorList>
            <person name="Varghese N."/>
            <person name="Submissions S."/>
        </authorList>
    </citation>
    <scope>NUCLEOTIDE SEQUENCE [LARGE SCALE GENOMIC DNA]</scope>
    <source>
        <strain evidence="4">DSM 21054</strain>
    </source>
</reference>